<evidence type="ECO:0000256" key="1">
    <source>
        <dbReference type="ARBA" id="ARBA00006739"/>
    </source>
</evidence>
<name>A0ABT5IQ12_9NEIS</name>
<dbReference type="SUPFAM" id="SSF53448">
    <property type="entry name" value="Nucleotide-diphospho-sugar transferases"/>
    <property type="match status" value="1"/>
</dbReference>
<comment type="similarity">
    <text evidence="1">Belongs to the glycosyltransferase 2 family.</text>
</comment>
<keyword evidence="6" id="KW-1185">Reference proteome</keyword>
<gene>
    <name evidence="5" type="ORF">PQU96_10955</name>
</gene>
<dbReference type="InterPro" id="IPR001173">
    <property type="entry name" value="Glyco_trans_2-like"/>
</dbReference>
<evidence type="ECO:0000256" key="3">
    <source>
        <dbReference type="ARBA" id="ARBA00022679"/>
    </source>
</evidence>
<dbReference type="NCBIfam" id="TIGR01556">
    <property type="entry name" value="rhamnosyltran"/>
    <property type="match status" value="1"/>
</dbReference>
<proteinExistence type="inferred from homology"/>
<keyword evidence="2" id="KW-0328">Glycosyltransferase</keyword>
<evidence type="ECO:0000313" key="6">
    <source>
        <dbReference type="Proteomes" id="UP001222030"/>
    </source>
</evidence>
<dbReference type="InterPro" id="IPR029044">
    <property type="entry name" value="Nucleotide-diphossugar_trans"/>
</dbReference>
<reference evidence="5 6" key="1">
    <citation type="submission" date="2023-01" db="EMBL/GenBank/DDBJ databases">
        <title>Novel species of the genus Vogesella isolated from rivers.</title>
        <authorList>
            <person name="Lu H."/>
        </authorList>
    </citation>
    <scope>NUCLEOTIDE SEQUENCE [LARGE SCALE GENOMIC DNA]</scope>
    <source>
        <strain evidence="5 6">LYT5W</strain>
    </source>
</reference>
<feature type="domain" description="Glycosyltransferase 2-like" evidence="4">
    <location>
        <begin position="9"/>
        <end position="111"/>
    </location>
</feature>
<dbReference type="EMBL" id="JAQQLE010000009">
    <property type="protein sequence ID" value="MDC7714637.1"/>
    <property type="molecule type" value="Genomic_DNA"/>
</dbReference>
<dbReference type="Proteomes" id="UP001222030">
    <property type="component" value="Unassembled WGS sequence"/>
</dbReference>
<dbReference type="PANTHER" id="PTHR43179:SF12">
    <property type="entry name" value="GALACTOFURANOSYLTRANSFERASE GLFT2"/>
    <property type="match status" value="1"/>
</dbReference>
<accession>A0ABT5IQ12</accession>
<dbReference type="InterPro" id="IPR006446">
    <property type="entry name" value="RhaTrfase"/>
</dbReference>
<dbReference type="PANTHER" id="PTHR43179">
    <property type="entry name" value="RHAMNOSYLTRANSFERASE WBBL"/>
    <property type="match status" value="1"/>
</dbReference>
<evidence type="ECO:0000259" key="4">
    <source>
        <dbReference type="Pfam" id="PF00535"/>
    </source>
</evidence>
<evidence type="ECO:0000256" key="2">
    <source>
        <dbReference type="ARBA" id="ARBA00022676"/>
    </source>
</evidence>
<comment type="caution">
    <text evidence="5">The sequence shown here is derived from an EMBL/GenBank/DDBJ whole genome shotgun (WGS) entry which is preliminary data.</text>
</comment>
<keyword evidence="3" id="KW-0808">Transferase</keyword>
<sequence length="297" mass="34029">MLKCKTCSIIVSYNPEIDNLVSLTNALARQSDFVIIIDNNSHNKESIVSITETQDRCRSILLDKNTGIAHAQNVGIQFALDHDYAYVVFFDQDSTIDSDFIRQQVTAFEHIQSGQPQLAALGPAFVDKKHGFHYKIVNIDRYGRRTKIDTQHMKQPFAASLIISSGSLVSADALRAIGPMDERFFIDYVDTEWCLRAHAKGYVIYVNPQVQMLHAIGDNSLQLLKWRVPVHSAFRRYYRIRNAFFLLKMRHVPTLLAVREITFNLVHQLVLILFGQNKLAYVRSLWRGLRDGLNGKY</sequence>
<organism evidence="5 6">
    <name type="scientific">Vogesella margarita</name>
    <dbReference type="NCBI Taxonomy" id="2984199"/>
    <lineage>
        <taxon>Bacteria</taxon>
        <taxon>Pseudomonadati</taxon>
        <taxon>Pseudomonadota</taxon>
        <taxon>Betaproteobacteria</taxon>
        <taxon>Neisseriales</taxon>
        <taxon>Chromobacteriaceae</taxon>
        <taxon>Vogesella</taxon>
    </lineage>
</organism>
<dbReference type="Gene3D" id="3.90.550.10">
    <property type="entry name" value="Spore Coat Polysaccharide Biosynthesis Protein SpsA, Chain A"/>
    <property type="match status" value="1"/>
</dbReference>
<dbReference type="Pfam" id="PF00535">
    <property type="entry name" value="Glycos_transf_2"/>
    <property type="match status" value="1"/>
</dbReference>
<dbReference type="CDD" id="cd02526">
    <property type="entry name" value="GT2_RfbF_like"/>
    <property type="match status" value="1"/>
</dbReference>
<protein>
    <submittedName>
        <fullName evidence="5">Glycosyltransferase family 2 protein</fullName>
    </submittedName>
</protein>
<dbReference type="RefSeq" id="WP_272772362.1">
    <property type="nucleotide sequence ID" value="NZ_JAQQLE010000009.1"/>
</dbReference>
<evidence type="ECO:0000313" key="5">
    <source>
        <dbReference type="EMBL" id="MDC7714637.1"/>
    </source>
</evidence>